<dbReference type="PANTHER" id="PTHR43523">
    <property type="entry name" value="GLUCOSE-1-PHOSPHATE ADENYLYLTRANSFERASE-RELATED"/>
    <property type="match status" value="1"/>
</dbReference>
<dbReference type="InterPro" id="IPR056818">
    <property type="entry name" value="GlmU/GlgC-like_hexapep"/>
</dbReference>
<dbReference type="CDD" id="cd04651">
    <property type="entry name" value="LbH_G1P_AT_C"/>
    <property type="match status" value="1"/>
</dbReference>
<protein>
    <submittedName>
        <fullName evidence="5">Glucose-1-phosphate adenylyltransferase subunit GlgD</fullName>
    </submittedName>
</protein>
<dbReference type="AlphaFoldDB" id="A0A0D6DUZ7"/>
<dbReference type="Gene3D" id="2.160.10.10">
    <property type="entry name" value="Hexapeptide repeat proteins"/>
    <property type="match status" value="1"/>
</dbReference>
<dbReference type="InterPro" id="IPR011832">
    <property type="entry name" value="GlgDAde_trans"/>
</dbReference>
<dbReference type="STRING" id="1364.LP2241_20207"/>
<organism evidence="5 6">
    <name type="scientific">Pseudolactococcus piscium MKFS47</name>
    <dbReference type="NCBI Taxonomy" id="297352"/>
    <lineage>
        <taxon>Bacteria</taxon>
        <taxon>Bacillati</taxon>
        <taxon>Bacillota</taxon>
        <taxon>Bacilli</taxon>
        <taxon>Lactobacillales</taxon>
        <taxon>Streptococcaceae</taxon>
        <taxon>Pseudolactococcus</taxon>
    </lineage>
</organism>
<dbReference type="InterPro" id="IPR005835">
    <property type="entry name" value="NTP_transferase_dom"/>
</dbReference>
<dbReference type="Pfam" id="PF00483">
    <property type="entry name" value="NTP_transferase"/>
    <property type="match status" value="1"/>
</dbReference>
<dbReference type="SUPFAM" id="SSF53448">
    <property type="entry name" value="Nucleotide-diphospho-sugar transferases"/>
    <property type="match status" value="1"/>
</dbReference>
<dbReference type="EMBL" id="LN774769">
    <property type="protein sequence ID" value="CEN27757.1"/>
    <property type="molecule type" value="Genomic_DNA"/>
</dbReference>
<dbReference type="Proteomes" id="UP000033166">
    <property type="component" value="Chromosome I"/>
</dbReference>
<reference evidence="6" key="1">
    <citation type="submission" date="2015-01" db="EMBL/GenBank/DDBJ databases">
        <authorList>
            <person name="Andreevskaya M."/>
        </authorList>
    </citation>
    <scope>NUCLEOTIDE SEQUENCE [LARGE SCALE GENOMIC DNA]</scope>
    <source>
        <strain evidence="6">MKFS47</strain>
    </source>
</reference>
<proteinExistence type="inferred from homology"/>
<feature type="domain" description="Nucleotidyl transferase" evidence="3">
    <location>
        <begin position="30"/>
        <end position="260"/>
    </location>
</feature>
<dbReference type="InterPro" id="IPR011004">
    <property type="entry name" value="Trimer_LpxA-like_sf"/>
</dbReference>
<evidence type="ECO:0000259" key="3">
    <source>
        <dbReference type="Pfam" id="PF00483"/>
    </source>
</evidence>
<dbReference type="NCBIfam" id="TIGR02092">
    <property type="entry name" value="glgD"/>
    <property type="match status" value="1"/>
</dbReference>
<evidence type="ECO:0000313" key="5">
    <source>
        <dbReference type="EMBL" id="CEN27757.1"/>
    </source>
</evidence>
<dbReference type="InterPro" id="IPR011831">
    <property type="entry name" value="ADP-Glc_PPase"/>
</dbReference>
<dbReference type="GO" id="GO:0008878">
    <property type="term" value="F:glucose-1-phosphate adenylyltransferase activity"/>
    <property type="evidence" value="ECO:0007669"/>
    <property type="project" value="InterPro"/>
</dbReference>
<dbReference type="RefSeq" id="WP_047914995.1">
    <property type="nucleotide sequence ID" value="NZ_LN774769.1"/>
</dbReference>
<dbReference type="SUPFAM" id="SSF51161">
    <property type="entry name" value="Trimeric LpxA-like enzymes"/>
    <property type="match status" value="1"/>
</dbReference>
<dbReference type="Pfam" id="PF24894">
    <property type="entry name" value="Hexapep_GlmU"/>
    <property type="match status" value="1"/>
</dbReference>
<gene>
    <name evidence="5" type="primary">glgD</name>
    <name evidence="5" type="ORF">LACPI_0557</name>
</gene>
<keyword evidence="5" id="KW-0808">Transferase</keyword>
<dbReference type="InterPro" id="IPR029044">
    <property type="entry name" value="Nucleotide-diphossugar_trans"/>
</dbReference>
<accession>A0A0D6DUZ7</accession>
<keyword evidence="2" id="KW-0320">Glycogen biosynthesis</keyword>
<dbReference type="HOGENOM" id="CLU_029499_14_0_9"/>
<evidence type="ECO:0000313" key="6">
    <source>
        <dbReference type="Proteomes" id="UP000033166"/>
    </source>
</evidence>
<keyword evidence="5" id="KW-0548">Nucleotidyltransferase</keyword>
<evidence type="ECO:0000259" key="4">
    <source>
        <dbReference type="Pfam" id="PF24894"/>
    </source>
</evidence>
<dbReference type="Gene3D" id="3.90.550.10">
    <property type="entry name" value="Spore Coat Polysaccharide Biosynthesis Protein SpsA, Chain A"/>
    <property type="match status" value="1"/>
</dbReference>
<comment type="similarity">
    <text evidence="1">Belongs to the bacterial/plant glucose-1-phosphate adenylyltransferase family.</text>
</comment>
<evidence type="ECO:0000256" key="1">
    <source>
        <dbReference type="ARBA" id="ARBA00010443"/>
    </source>
</evidence>
<evidence type="ECO:0000256" key="2">
    <source>
        <dbReference type="ARBA" id="ARBA00023056"/>
    </source>
</evidence>
<feature type="domain" description="Glucose-1-phosphate adenylyltransferase/Bifunctional protein GlmU-like C-terminal hexapeptide" evidence="4">
    <location>
        <begin position="292"/>
        <end position="360"/>
    </location>
</feature>
<sequence>MKTAKYCAILGNALGTHNLGQLVDSRPLATLPFDGKYRLIDFQLSNLVNAGVTNIYGIFSQKNVPSVLDHIRTGREWGLNTLLNHFFVGFYNNDDREEIVCDPTYYPQLLTFLRRSYSQYTIFSTADILCNINLDQLIHVHEVNQRTMSIVYKKMPKDQMSSVNSVLKLDETDTVTSVINYAEQDHSDDDLIKMSTGIYIINTDFLIDMMESEQHQEAPRKLRFLLLNKLVELGALGYEYTGYMKNIYDVKSYFDANMDMLDPKKFNSLLHATQKVYTKVKNEEATYFADSSEIYNAQFASGSVIEGRVENAIISRRCQLGKEASIKESIIFPNVQIGEGANITYAIIDKGVVIDPGVNVTGTAAHPIIVAKKSHVTEDVRV</sequence>
<name>A0A0D6DUZ7_9LACT</name>
<dbReference type="GO" id="GO:0005978">
    <property type="term" value="P:glycogen biosynthetic process"/>
    <property type="evidence" value="ECO:0007669"/>
    <property type="project" value="UniProtKB-KW"/>
</dbReference>
<dbReference type="PANTHER" id="PTHR43523:SF6">
    <property type="entry name" value="GLYCOGEN BIOSYNTHESIS PROTEIN GLGD"/>
    <property type="match status" value="1"/>
</dbReference>
<dbReference type="KEGG" id="lpk:LACPI_0557"/>